<evidence type="ECO:0000313" key="2">
    <source>
        <dbReference type="EMBL" id="JAH98078.1"/>
    </source>
</evidence>
<keyword evidence="1" id="KW-0732">Signal</keyword>
<reference evidence="2" key="2">
    <citation type="journal article" date="2015" name="Fish Shellfish Immunol.">
        <title>Early steps in the European eel (Anguilla anguilla)-Vibrio vulnificus interaction in the gills: Role of the RtxA13 toxin.</title>
        <authorList>
            <person name="Callol A."/>
            <person name="Pajuelo D."/>
            <person name="Ebbesson L."/>
            <person name="Teles M."/>
            <person name="MacKenzie S."/>
            <person name="Amaro C."/>
        </authorList>
    </citation>
    <scope>NUCLEOTIDE SEQUENCE</scope>
</reference>
<feature type="signal peptide" evidence="1">
    <location>
        <begin position="1"/>
        <end position="23"/>
    </location>
</feature>
<proteinExistence type="predicted"/>
<evidence type="ECO:0008006" key="3">
    <source>
        <dbReference type="Google" id="ProtNLM"/>
    </source>
</evidence>
<accession>A0A0E9X8P8</accession>
<dbReference type="AlphaFoldDB" id="A0A0E9X8P8"/>
<evidence type="ECO:0000256" key="1">
    <source>
        <dbReference type="SAM" id="SignalP"/>
    </source>
</evidence>
<name>A0A0E9X8P8_ANGAN</name>
<feature type="chain" id="PRO_5002435137" description="Secreted protein" evidence="1">
    <location>
        <begin position="24"/>
        <end position="75"/>
    </location>
</feature>
<reference evidence="2" key="1">
    <citation type="submission" date="2014-11" db="EMBL/GenBank/DDBJ databases">
        <authorList>
            <person name="Amaro Gonzalez C."/>
        </authorList>
    </citation>
    <scope>NUCLEOTIDE SEQUENCE</scope>
</reference>
<organism evidence="2">
    <name type="scientific">Anguilla anguilla</name>
    <name type="common">European freshwater eel</name>
    <name type="synonym">Muraena anguilla</name>
    <dbReference type="NCBI Taxonomy" id="7936"/>
    <lineage>
        <taxon>Eukaryota</taxon>
        <taxon>Metazoa</taxon>
        <taxon>Chordata</taxon>
        <taxon>Craniata</taxon>
        <taxon>Vertebrata</taxon>
        <taxon>Euteleostomi</taxon>
        <taxon>Actinopterygii</taxon>
        <taxon>Neopterygii</taxon>
        <taxon>Teleostei</taxon>
        <taxon>Anguilliformes</taxon>
        <taxon>Anguillidae</taxon>
        <taxon>Anguilla</taxon>
    </lineage>
</organism>
<sequence length="75" mass="8706">MLVYHCVACILFMLDILTENILCCCMRTCVIYIFNPFTLSIYHAGSPDNLIRKHPLSEVYIISLIPLFFPKTHIK</sequence>
<dbReference type="EMBL" id="GBXM01010499">
    <property type="protein sequence ID" value="JAH98078.1"/>
    <property type="molecule type" value="Transcribed_RNA"/>
</dbReference>
<protein>
    <recommendedName>
        <fullName evidence="3">Secreted protein</fullName>
    </recommendedName>
</protein>